<dbReference type="AlphaFoldDB" id="A0A6P5IH60"/>
<dbReference type="Gene3D" id="6.10.250.1730">
    <property type="match status" value="1"/>
</dbReference>
<dbReference type="InterPro" id="IPR041386">
    <property type="entry name" value="XAF1_C"/>
</dbReference>
<proteinExistence type="predicted"/>
<dbReference type="InterPro" id="IPR031220">
    <property type="entry name" value="XAF1_C_sf"/>
</dbReference>
<dbReference type="FunCoup" id="A0A6P5IH60">
    <property type="interactions" value="726"/>
</dbReference>
<feature type="region of interest" description="Disordered" evidence="1">
    <location>
        <begin position="207"/>
        <end position="226"/>
    </location>
</feature>
<evidence type="ECO:0000259" key="2">
    <source>
        <dbReference type="Pfam" id="PF18608"/>
    </source>
</evidence>
<feature type="region of interest" description="Disordered" evidence="1">
    <location>
        <begin position="183"/>
        <end position="202"/>
    </location>
</feature>
<dbReference type="Pfam" id="PF23580">
    <property type="entry name" value="Znf_XAF1_N"/>
    <property type="match status" value="1"/>
</dbReference>
<evidence type="ECO:0000313" key="3">
    <source>
        <dbReference type="Proteomes" id="UP000515140"/>
    </source>
</evidence>
<dbReference type="InterPro" id="IPR051986">
    <property type="entry name" value="Innate_Immune_Apopt_Reg"/>
</dbReference>
<dbReference type="GeneID" id="110193160"/>
<feature type="region of interest" description="Disordered" evidence="1">
    <location>
        <begin position="252"/>
        <end position="280"/>
    </location>
</feature>
<dbReference type="InParanoid" id="A0A6P5IH60"/>
<name>A0A6P5IH60_PHACI</name>
<reference evidence="4" key="1">
    <citation type="submission" date="2025-08" db="UniProtKB">
        <authorList>
            <consortium name="RefSeq"/>
        </authorList>
    </citation>
    <scope>IDENTIFICATION</scope>
    <source>
        <tissue evidence="4">Spleen</tissue>
    </source>
</reference>
<gene>
    <name evidence="4" type="primary">XAF1</name>
</gene>
<dbReference type="InterPro" id="IPR013083">
    <property type="entry name" value="Znf_RING/FYVE/PHD"/>
</dbReference>
<dbReference type="RefSeq" id="XP_020820453.1">
    <property type="nucleotide sequence ID" value="XM_020964794.1"/>
</dbReference>
<accession>A0A6P5IH60</accession>
<protein>
    <submittedName>
        <fullName evidence="4">XIAP-associated factor 1 isoform X1</fullName>
    </submittedName>
</protein>
<feature type="compositionally biased region" description="Polar residues" evidence="1">
    <location>
        <begin position="215"/>
        <end position="226"/>
    </location>
</feature>
<keyword evidence="3" id="KW-1185">Reference proteome</keyword>
<organism evidence="3 4">
    <name type="scientific">Phascolarctos cinereus</name>
    <name type="common">Koala</name>
    <dbReference type="NCBI Taxonomy" id="38626"/>
    <lineage>
        <taxon>Eukaryota</taxon>
        <taxon>Metazoa</taxon>
        <taxon>Chordata</taxon>
        <taxon>Craniata</taxon>
        <taxon>Vertebrata</taxon>
        <taxon>Euteleostomi</taxon>
        <taxon>Mammalia</taxon>
        <taxon>Metatheria</taxon>
        <taxon>Diprotodontia</taxon>
        <taxon>Phascolarctidae</taxon>
        <taxon>Phascolarctos</taxon>
    </lineage>
</organism>
<evidence type="ECO:0000256" key="1">
    <source>
        <dbReference type="SAM" id="MobiDB-lite"/>
    </source>
</evidence>
<dbReference type="CTD" id="54739"/>
<dbReference type="PANTHER" id="PTHR16295:SF17">
    <property type="entry name" value="XIAP-ASSOCIATED FACTOR 1"/>
    <property type="match status" value="1"/>
</dbReference>
<sequence length="280" mass="32255">MEEDLQLCTNCEKKVPSAYFFLHEAHCLRFRALCPECKEVILKEEIKEHQENGHKQVQCSLCLQSMKKHLLEAHEAECPERLIACEFCELAVPLSHLEEHETSCGSQTVSSLTRQQPVLPAQLASQEALYMDKPKKSKKVLRKKVSCPKCPQDIPEAKFSQHWDECHRFRGLMKSFDACLPKKPEQPSPVLQDPEPAEAPIGERVVRPKKESRSFKTPLSSWPAQSQKEKEYDVLKGCARCRILLPLPVLQQHEERKLGQPRGETPCPRRHRLEDHREEA</sequence>
<dbReference type="Gene3D" id="3.30.40.10">
    <property type="entry name" value="Zinc/RING finger domain, C3HC4 (zinc finger)"/>
    <property type="match status" value="2"/>
</dbReference>
<feature type="domain" description="XIAP-associated factor 1 C-terminal" evidence="2">
    <location>
        <begin position="225"/>
        <end position="256"/>
    </location>
</feature>
<dbReference type="PANTHER" id="PTHR16295">
    <property type="entry name" value="TRAF-TYPE ZINC FINGER PROTEIN-RELATED"/>
    <property type="match status" value="1"/>
</dbReference>
<dbReference type="Proteomes" id="UP000515140">
    <property type="component" value="Unplaced"/>
</dbReference>
<dbReference type="GO" id="GO:0005739">
    <property type="term" value="C:mitochondrion"/>
    <property type="evidence" value="ECO:0007669"/>
    <property type="project" value="TreeGrafter"/>
</dbReference>
<dbReference type="KEGG" id="pcw:110193160"/>
<dbReference type="Pfam" id="PF18608">
    <property type="entry name" value="XAF1_C"/>
    <property type="match status" value="1"/>
</dbReference>
<evidence type="ECO:0000313" key="4">
    <source>
        <dbReference type="RefSeq" id="XP_020820453.1"/>
    </source>
</evidence>
<dbReference type="GO" id="GO:0006915">
    <property type="term" value="P:apoptotic process"/>
    <property type="evidence" value="ECO:0007669"/>
    <property type="project" value="InterPro"/>
</dbReference>